<dbReference type="CDD" id="cd01261">
    <property type="entry name" value="PH_SOS"/>
    <property type="match status" value="1"/>
</dbReference>
<dbReference type="InterPro" id="IPR001849">
    <property type="entry name" value="PH_domain"/>
</dbReference>
<feature type="domain" description="DH" evidence="6">
    <location>
        <begin position="267"/>
        <end position="455"/>
    </location>
</feature>
<name>A0A9P0JBQ2_APHGO</name>
<evidence type="ECO:0000256" key="1">
    <source>
        <dbReference type="ARBA" id="ARBA00022658"/>
    </source>
</evidence>
<dbReference type="SUPFAM" id="SSF50729">
    <property type="entry name" value="PH domain-like"/>
    <property type="match status" value="1"/>
</dbReference>
<dbReference type="Pfam" id="PF00169">
    <property type="entry name" value="PH"/>
    <property type="match status" value="1"/>
</dbReference>
<sequence>MVPYYLILSDNNVLKSTVKSDKQVIYFKIKFVVILLQKLTLLSEFSGRVSIKRFFSGQQMVSNSFTKAEIEKCLCIQGNPTKWKGLMFGSLKKVADRVHPSLTVSDEALECVEMLVVQILEILTLRSSPPHTVYDIEDQVKRWFPKPIDKWAIEDANEAIEKNKKKNPLFLPTDKIHNLVQKEILQYKLDYPVALYITAVLEYMAADILKLAGNYVNNIHRVEISYPDLCVAICGDKVLMDLFGKHDNNGDLDLSELGIDKIQRTTTYEEVIRDLMHDERQLIRDLHLILKIFKEEIYRIIPTGSSQELDSMFNNITDICKTTGLFLSSIEDILEIAEDKSATVGCCIEELAEAAEFDVFARYANDIVKKQCRNIFWSLIGKPEVSNLLQSAGYGFKEAVKYYFPKLLLLPLWHCILYFEYIKILHQLSPSQLDKECLEQVEGILRPLQLQITSAANQVNLPDNVKEFGLKINATPRRLLAIEKLNEMQKAIDGWDGKDMGQCCTEFIREGVLVKVSSGGKRCSERKAILFDGVLLLCKSNSRRTSVSVSSQLVGGLSEFKLKEKLFIRKVEIVDREDTEETKHFFEIAPRLQPPVILAANSFQDKANWMADLIMLNTKSMLDRTLNSILLDEDKKFPLRLPSIEEYRFVEPDSRANIIFEEKENNGVPLIKGAILLKLIERLTYHIYADPKFVKTFLTTYRSFCSPHDLMNLLIERYNIPEPFGITMDSVSLRDENKRFKKEYLVPVQFRVLNVIRHWVDYHYYDYQCDPSLLDKLHAFLDSINGKSMKKWADSVIKIIQRKTSEAQKEITFAFDSPPPPIEVHMDFNGNDEFNILLVHPIEFARQLTLIESENYRAVKPSELVGSVWTKKDKEINSPHLLRLIKRTTNFSRWIEKAVVECENIEERVAIVSRFIEVMMALDELNNFNGVLGVLSAMSSAAVFRLKFTMQSVNARLERALEEARDLSNNHFRKYQDKLRSINPPCVPFIGMYLTNILHIEEGNPDCLTNSPNLINFNKRRKVAEIIGEIQQYQNQPYCLNVEPKIKKFLENLNPFNDMKDTDISNYLYEKSLEIEPRNCKQLPKYPRKWPDLNLKSPGLKTKIRVPSVSSKDMDVQGRRNFSSSSSLVIQMDKREADDSVFAPVTFTLGKNNDVPPVPPRLCRGDGSFRPPIPPRRMAPPLPPRRLQVEEVLPFKKSVVELPKPEINQDFNWNKKLVPVSPIKKLMNLKTKVDIFPKRNNTFERLSGPPFFRPEIVPNSRFPLKLFILKKTTPSMFQFNV</sequence>
<dbReference type="PROSITE" id="PS50003">
    <property type="entry name" value="PH_DOMAIN"/>
    <property type="match status" value="1"/>
</dbReference>
<feature type="domain" description="PH" evidence="4">
    <location>
        <begin position="506"/>
        <end position="618"/>
    </location>
</feature>
<dbReference type="GO" id="GO:0046982">
    <property type="term" value="F:protein heterodimerization activity"/>
    <property type="evidence" value="ECO:0007669"/>
    <property type="project" value="InterPro"/>
</dbReference>
<dbReference type="Proteomes" id="UP001154329">
    <property type="component" value="Chromosome 4"/>
</dbReference>
<dbReference type="SMART" id="SM00325">
    <property type="entry name" value="RhoGEF"/>
    <property type="match status" value="1"/>
</dbReference>
<dbReference type="SMART" id="SM00147">
    <property type="entry name" value="RasGEF"/>
    <property type="match status" value="1"/>
</dbReference>
<dbReference type="Gene3D" id="6.10.250.3060">
    <property type="match status" value="1"/>
</dbReference>
<keyword evidence="1 2" id="KW-0344">Guanine-nucleotide releasing factor</keyword>
<dbReference type="InterPro" id="IPR001895">
    <property type="entry name" value="RASGEF_cat_dom"/>
</dbReference>
<dbReference type="GO" id="GO:0005886">
    <property type="term" value="C:plasma membrane"/>
    <property type="evidence" value="ECO:0007669"/>
    <property type="project" value="TreeGrafter"/>
</dbReference>
<accession>A0A9P0JBQ2</accession>
<reference evidence="8" key="2">
    <citation type="submission" date="2022-10" db="EMBL/GenBank/DDBJ databases">
        <authorList>
            <consortium name="ENA_rothamsted_submissions"/>
            <consortium name="culmorum"/>
            <person name="King R."/>
        </authorList>
    </citation>
    <scope>NUCLEOTIDE SEQUENCE</scope>
</reference>
<feature type="compositionally biased region" description="Pro residues" evidence="3">
    <location>
        <begin position="1171"/>
        <end position="1182"/>
    </location>
</feature>
<reference evidence="8" key="1">
    <citation type="submission" date="2022-02" db="EMBL/GenBank/DDBJ databases">
        <authorList>
            <person name="King R."/>
        </authorList>
    </citation>
    <scope>NUCLEOTIDE SEQUENCE</scope>
</reference>
<dbReference type="SUPFAM" id="SSF47113">
    <property type="entry name" value="Histone-fold"/>
    <property type="match status" value="1"/>
</dbReference>
<evidence type="ECO:0000313" key="8">
    <source>
        <dbReference type="EMBL" id="CAH1736935.1"/>
    </source>
</evidence>
<dbReference type="PANTHER" id="PTHR23113:SF363">
    <property type="entry name" value="PROTEIN SON OF SEVENLESS"/>
    <property type="match status" value="1"/>
</dbReference>
<evidence type="ECO:0000256" key="3">
    <source>
        <dbReference type="SAM" id="MobiDB-lite"/>
    </source>
</evidence>
<keyword evidence="9" id="KW-1185">Reference proteome</keyword>
<dbReference type="InterPro" id="IPR023578">
    <property type="entry name" value="Ras_GEF_dom_sf"/>
</dbReference>
<dbReference type="GO" id="GO:0005085">
    <property type="term" value="F:guanyl-nucleotide exchange factor activity"/>
    <property type="evidence" value="ECO:0007669"/>
    <property type="project" value="UniProtKB-KW"/>
</dbReference>
<dbReference type="Pfam" id="PF00618">
    <property type="entry name" value="RasGEF_N"/>
    <property type="match status" value="1"/>
</dbReference>
<dbReference type="InterPro" id="IPR008937">
    <property type="entry name" value="Ras-like_GEF"/>
</dbReference>
<dbReference type="SUPFAM" id="SSF48366">
    <property type="entry name" value="Ras GEF"/>
    <property type="match status" value="1"/>
</dbReference>
<organism evidence="8 9">
    <name type="scientific">Aphis gossypii</name>
    <name type="common">Cotton aphid</name>
    <dbReference type="NCBI Taxonomy" id="80765"/>
    <lineage>
        <taxon>Eukaryota</taxon>
        <taxon>Metazoa</taxon>
        <taxon>Ecdysozoa</taxon>
        <taxon>Arthropoda</taxon>
        <taxon>Hexapoda</taxon>
        <taxon>Insecta</taxon>
        <taxon>Pterygota</taxon>
        <taxon>Neoptera</taxon>
        <taxon>Paraneoptera</taxon>
        <taxon>Hemiptera</taxon>
        <taxon>Sternorrhyncha</taxon>
        <taxon>Aphidomorpha</taxon>
        <taxon>Aphidoidea</taxon>
        <taxon>Aphididae</taxon>
        <taxon>Aphidini</taxon>
        <taxon>Aphis</taxon>
        <taxon>Aphis</taxon>
    </lineage>
</organism>
<dbReference type="EMBL" id="OU899037">
    <property type="protein sequence ID" value="CAH1736935.1"/>
    <property type="molecule type" value="Genomic_DNA"/>
</dbReference>
<dbReference type="Gene3D" id="1.20.900.10">
    <property type="entry name" value="Dbl homology (DH) domain"/>
    <property type="match status" value="1"/>
</dbReference>
<evidence type="ECO:0000259" key="5">
    <source>
        <dbReference type="PROSITE" id="PS50009"/>
    </source>
</evidence>
<dbReference type="CDD" id="cd22915">
    <property type="entry name" value="HFD_SOS1_rpt2"/>
    <property type="match status" value="1"/>
</dbReference>
<dbReference type="InterPro" id="IPR000219">
    <property type="entry name" value="DH_dom"/>
</dbReference>
<evidence type="ECO:0000259" key="4">
    <source>
        <dbReference type="PROSITE" id="PS50003"/>
    </source>
</evidence>
<dbReference type="PROSITE" id="PS00720">
    <property type="entry name" value="RASGEF"/>
    <property type="match status" value="1"/>
</dbReference>
<evidence type="ECO:0000259" key="7">
    <source>
        <dbReference type="PROSITE" id="PS50212"/>
    </source>
</evidence>
<evidence type="ECO:0008006" key="10">
    <source>
        <dbReference type="Google" id="ProtNLM"/>
    </source>
</evidence>
<dbReference type="InterPro" id="IPR011993">
    <property type="entry name" value="PH-like_dom_sf"/>
</dbReference>
<evidence type="ECO:0000259" key="6">
    <source>
        <dbReference type="PROSITE" id="PS50010"/>
    </source>
</evidence>
<feature type="domain" description="N-terminal Ras-GEF" evidence="7">
    <location>
        <begin position="667"/>
        <end position="804"/>
    </location>
</feature>
<dbReference type="Gene3D" id="1.20.870.10">
    <property type="entry name" value="Son of sevenless (SoS) protein Chain: S domain 1"/>
    <property type="match status" value="1"/>
</dbReference>
<dbReference type="CDD" id="cd00155">
    <property type="entry name" value="RasGEF"/>
    <property type="match status" value="1"/>
</dbReference>
<dbReference type="PROSITE" id="PS50212">
    <property type="entry name" value="RASGEF_NTER"/>
    <property type="match status" value="1"/>
</dbReference>
<dbReference type="Pfam" id="PF00617">
    <property type="entry name" value="RasGEF"/>
    <property type="match status" value="1"/>
</dbReference>
<evidence type="ECO:0000313" key="9">
    <source>
        <dbReference type="Proteomes" id="UP001154329"/>
    </source>
</evidence>
<dbReference type="CDD" id="cd06224">
    <property type="entry name" value="REM"/>
    <property type="match status" value="1"/>
</dbReference>
<dbReference type="SMART" id="SM00229">
    <property type="entry name" value="RasGEFN"/>
    <property type="match status" value="1"/>
</dbReference>
<dbReference type="PANTHER" id="PTHR23113">
    <property type="entry name" value="GUANINE NUCLEOTIDE EXCHANGE FACTOR"/>
    <property type="match status" value="1"/>
</dbReference>
<dbReference type="GO" id="GO:0007265">
    <property type="term" value="P:Ras protein signal transduction"/>
    <property type="evidence" value="ECO:0007669"/>
    <property type="project" value="TreeGrafter"/>
</dbReference>
<dbReference type="InterPro" id="IPR035899">
    <property type="entry name" value="DBL_dom_sf"/>
</dbReference>
<dbReference type="Pfam" id="PF00621">
    <property type="entry name" value="RhoGEF"/>
    <property type="match status" value="1"/>
</dbReference>
<dbReference type="PROSITE" id="PS50010">
    <property type="entry name" value="DH_2"/>
    <property type="match status" value="1"/>
</dbReference>
<dbReference type="InterPro" id="IPR009072">
    <property type="entry name" value="Histone-fold"/>
</dbReference>
<dbReference type="Gene3D" id="2.30.29.30">
    <property type="entry name" value="Pleckstrin-homology domain (PH domain)/Phosphotyrosine-binding domain (PTB)"/>
    <property type="match status" value="1"/>
</dbReference>
<feature type="domain" description="Ras-GEF" evidence="5">
    <location>
        <begin position="840"/>
        <end position="1078"/>
    </location>
</feature>
<dbReference type="InterPro" id="IPR000651">
    <property type="entry name" value="Ras-like_Gua-exchang_fac_N"/>
</dbReference>
<evidence type="ECO:0000256" key="2">
    <source>
        <dbReference type="PROSITE-ProRule" id="PRU00168"/>
    </source>
</evidence>
<dbReference type="InterPro" id="IPR036964">
    <property type="entry name" value="RASGEF_cat_dom_sf"/>
</dbReference>
<feature type="region of interest" description="Disordered" evidence="3">
    <location>
        <begin position="1157"/>
        <end position="1182"/>
    </location>
</feature>
<dbReference type="CDD" id="cd22914">
    <property type="entry name" value="HFD_SOS1_rpt1"/>
    <property type="match status" value="1"/>
</dbReference>
<protein>
    <recommendedName>
        <fullName evidence="10">Protein son of sevenless</fullName>
    </recommendedName>
</protein>
<dbReference type="SUPFAM" id="SSF48065">
    <property type="entry name" value="DBL homology domain (DH-domain)"/>
    <property type="match status" value="1"/>
</dbReference>
<dbReference type="SMART" id="SM00233">
    <property type="entry name" value="PH"/>
    <property type="match status" value="1"/>
</dbReference>
<dbReference type="PROSITE" id="PS50009">
    <property type="entry name" value="RASGEF_CAT"/>
    <property type="match status" value="1"/>
</dbReference>
<dbReference type="Gene3D" id="1.10.20.10">
    <property type="entry name" value="Histone, subunit A"/>
    <property type="match status" value="1"/>
</dbReference>
<dbReference type="InterPro" id="IPR019804">
    <property type="entry name" value="Ras_G-nucl-exch_fac_CS"/>
</dbReference>
<proteinExistence type="predicted"/>
<dbReference type="Gene3D" id="1.10.840.10">
    <property type="entry name" value="Ras guanine-nucleotide exchange factors catalytic domain"/>
    <property type="match status" value="1"/>
</dbReference>
<gene>
    <name evidence="8" type="ORF">APHIGO_LOCUS10560</name>
</gene>